<evidence type="ECO:0000313" key="4">
    <source>
        <dbReference type="Proteomes" id="UP000298138"/>
    </source>
</evidence>
<evidence type="ECO:0008006" key="5">
    <source>
        <dbReference type="Google" id="ProtNLM"/>
    </source>
</evidence>
<evidence type="ECO:0000313" key="3">
    <source>
        <dbReference type="EMBL" id="TGZ83081.1"/>
    </source>
</evidence>
<proteinExistence type="predicted"/>
<dbReference type="STRING" id="341454.A0A4S2N1W7"/>
<organism evidence="3 4">
    <name type="scientific">Ascodesmis nigricans</name>
    <dbReference type="NCBI Taxonomy" id="341454"/>
    <lineage>
        <taxon>Eukaryota</taxon>
        <taxon>Fungi</taxon>
        <taxon>Dikarya</taxon>
        <taxon>Ascomycota</taxon>
        <taxon>Pezizomycotina</taxon>
        <taxon>Pezizomycetes</taxon>
        <taxon>Pezizales</taxon>
        <taxon>Ascodesmidaceae</taxon>
        <taxon>Ascodesmis</taxon>
    </lineage>
</organism>
<feature type="region of interest" description="Disordered" evidence="1">
    <location>
        <begin position="116"/>
        <end position="138"/>
    </location>
</feature>
<keyword evidence="4" id="KW-1185">Reference proteome</keyword>
<accession>A0A4S2N1W7</accession>
<feature type="compositionally biased region" description="Basic and acidic residues" evidence="1">
    <location>
        <begin position="123"/>
        <end position="138"/>
    </location>
</feature>
<dbReference type="InParanoid" id="A0A4S2N1W7"/>
<dbReference type="Proteomes" id="UP000298138">
    <property type="component" value="Unassembled WGS sequence"/>
</dbReference>
<protein>
    <recommendedName>
        <fullName evidence="5">NADH-ubiquinone oxidoreductase 17.8 kDa subunit</fullName>
    </recommendedName>
</protein>
<dbReference type="EMBL" id="ML220114">
    <property type="protein sequence ID" value="TGZ83081.1"/>
    <property type="molecule type" value="Genomic_DNA"/>
</dbReference>
<keyword evidence="2" id="KW-0732">Signal</keyword>
<sequence length="138" mass="15892">FGKAFFISMAAFIGGFAYIQYDQSSADDDGPWLTRLIKKNHSMEDVWAERSHARQKMIAQAAQDRALFHDSPQVFTVPMRYPQIFDMGSPYNNEAGWATGNLEEVRDHFLKQRENYVPKSLRKKQEEEAKEAEAAKSK</sequence>
<dbReference type="PANTHER" id="PTHR42100:SF1">
    <property type="entry name" value="OXIDOREDUCTASE 178 KDA SUBUNIT, PUTATIVE (AFU_ORTHOLOGUE AFUA_8G04320)-RELATED"/>
    <property type="match status" value="1"/>
</dbReference>
<gene>
    <name evidence="3" type="ORF">EX30DRAFT_304081</name>
</gene>
<dbReference type="GO" id="GO:0005739">
    <property type="term" value="C:mitochondrion"/>
    <property type="evidence" value="ECO:0007669"/>
    <property type="project" value="InterPro"/>
</dbReference>
<evidence type="ECO:0000256" key="2">
    <source>
        <dbReference type="SAM" id="SignalP"/>
    </source>
</evidence>
<feature type="signal peptide" evidence="2">
    <location>
        <begin position="1"/>
        <end position="17"/>
    </location>
</feature>
<reference evidence="3 4" key="1">
    <citation type="submission" date="2019-04" db="EMBL/GenBank/DDBJ databases">
        <title>Comparative genomics and transcriptomics to analyze fruiting body development in filamentous ascomycetes.</title>
        <authorList>
            <consortium name="DOE Joint Genome Institute"/>
            <person name="Lutkenhaus R."/>
            <person name="Traeger S."/>
            <person name="Breuer J."/>
            <person name="Kuo A."/>
            <person name="Lipzen A."/>
            <person name="Pangilinan J."/>
            <person name="Dilworth D."/>
            <person name="Sandor L."/>
            <person name="Poggeler S."/>
            <person name="Barry K."/>
            <person name="Grigoriev I.V."/>
            <person name="Nowrousian M."/>
        </authorList>
    </citation>
    <scope>NUCLEOTIDE SEQUENCE [LARGE SCALE GENOMIC DNA]</scope>
    <source>
        <strain evidence="3 4">CBS 389.68</strain>
    </source>
</reference>
<dbReference type="InterPro" id="IPR034444">
    <property type="entry name" value="Nuo17.8"/>
</dbReference>
<dbReference type="PANTHER" id="PTHR42100">
    <property type="entry name" value="OXIDOREDUCTASE 178 KDA SUBUNIT, PUTATIVE (AFU_ORTHOLOGUE AFUA_8G04320)-RELATED"/>
    <property type="match status" value="1"/>
</dbReference>
<dbReference type="AlphaFoldDB" id="A0A4S2N1W7"/>
<dbReference type="OrthoDB" id="2120038at2759"/>
<feature type="chain" id="PRO_5020295373" description="NADH-ubiquinone oxidoreductase 17.8 kDa subunit" evidence="2">
    <location>
        <begin position="18"/>
        <end position="138"/>
    </location>
</feature>
<feature type="non-terminal residue" evidence="3">
    <location>
        <position position="1"/>
    </location>
</feature>
<name>A0A4S2N1W7_9PEZI</name>
<evidence type="ECO:0000256" key="1">
    <source>
        <dbReference type="SAM" id="MobiDB-lite"/>
    </source>
</evidence>